<dbReference type="Pfam" id="PF02798">
    <property type="entry name" value="GST_N"/>
    <property type="match status" value="1"/>
</dbReference>
<keyword evidence="6" id="KW-1185">Reference proteome</keyword>
<dbReference type="InterPro" id="IPR036282">
    <property type="entry name" value="Glutathione-S-Trfase_C_sf"/>
</dbReference>
<dbReference type="SUPFAM" id="SSF52833">
    <property type="entry name" value="Thioredoxin-like"/>
    <property type="match status" value="1"/>
</dbReference>
<evidence type="ECO:0000256" key="1">
    <source>
        <dbReference type="ARBA" id="ARBA00007409"/>
    </source>
</evidence>
<accession>A0ABR4KYI4</accession>
<comment type="similarity">
    <text evidence="1 2">Belongs to the GST superfamily.</text>
</comment>
<organism evidence="5 6">
    <name type="scientific">Aspergillus pseudoustus</name>
    <dbReference type="NCBI Taxonomy" id="1810923"/>
    <lineage>
        <taxon>Eukaryota</taxon>
        <taxon>Fungi</taxon>
        <taxon>Dikarya</taxon>
        <taxon>Ascomycota</taxon>
        <taxon>Pezizomycotina</taxon>
        <taxon>Eurotiomycetes</taxon>
        <taxon>Eurotiomycetidae</taxon>
        <taxon>Eurotiales</taxon>
        <taxon>Aspergillaceae</taxon>
        <taxon>Aspergillus</taxon>
        <taxon>Aspergillus subgen. Nidulantes</taxon>
    </lineage>
</organism>
<dbReference type="Proteomes" id="UP001610446">
    <property type="component" value="Unassembled WGS sequence"/>
</dbReference>
<evidence type="ECO:0000313" key="5">
    <source>
        <dbReference type="EMBL" id="KAL2857350.1"/>
    </source>
</evidence>
<dbReference type="InterPro" id="IPR040079">
    <property type="entry name" value="Glutathione_S-Trfase"/>
</dbReference>
<dbReference type="Gene3D" id="3.40.30.10">
    <property type="entry name" value="Glutaredoxin"/>
    <property type="match status" value="1"/>
</dbReference>
<reference evidence="5 6" key="1">
    <citation type="submission" date="2024-07" db="EMBL/GenBank/DDBJ databases">
        <title>Section-level genome sequencing and comparative genomics of Aspergillus sections Usti and Cavernicolus.</title>
        <authorList>
            <consortium name="Lawrence Berkeley National Laboratory"/>
            <person name="Nybo J.L."/>
            <person name="Vesth T.C."/>
            <person name="Theobald S."/>
            <person name="Frisvad J.C."/>
            <person name="Larsen T.O."/>
            <person name="Kjaerboelling I."/>
            <person name="Rothschild-Mancinelli K."/>
            <person name="Lyhne E.K."/>
            <person name="Kogle M.E."/>
            <person name="Barry K."/>
            <person name="Clum A."/>
            <person name="Na H."/>
            <person name="Ledsgaard L."/>
            <person name="Lin J."/>
            <person name="Lipzen A."/>
            <person name="Kuo A."/>
            <person name="Riley R."/>
            <person name="Mondo S."/>
            <person name="Labutti K."/>
            <person name="Haridas S."/>
            <person name="Pangalinan J."/>
            <person name="Salamov A.A."/>
            <person name="Simmons B.A."/>
            <person name="Magnuson J.K."/>
            <person name="Chen J."/>
            <person name="Drula E."/>
            <person name="Henrissat B."/>
            <person name="Wiebenga A."/>
            <person name="Lubbers R.J."/>
            <person name="Gomes A.C."/>
            <person name="Makela M.R."/>
            <person name="Stajich J."/>
            <person name="Grigoriev I.V."/>
            <person name="Mortensen U.H."/>
            <person name="De Vries R.P."/>
            <person name="Baker S.E."/>
            <person name="Andersen M.R."/>
        </authorList>
    </citation>
    <scope>NUCLEOTIDE SEQUENCE [LARGE SCALE GENOMIC DNA]</scope>
    <source>
        <strain evidence="5 6">CBS 123904</strain>
    </source>
</reference>
<evidence type="ECO:0000313" key="6">
    <source>
        <dbReference type="Proteomes" id="UP001610446"/>
    </source>
</evidence>
<evidence type="ECO:0000259" key="3">
    <source>
        <dbReference type="PROSITE" id="PS50404"/>
    </source>
</evidence>
<evidence type="ECO:0000256" key="2">
    <source>
        <dbReference type="RuleBase" id="RU003494"/>
    </source>
</evidence>
<dbReference type="Gene3D" id="1.20.1050.10">
    <property type="match status" value="1"/>
</dbReference>
<dbReference type="PROSITE" id="PS50405">
    <property type="entry name" value="GST_CTER"/>
    <property type="match status" value="1"/>
</dbReference>
<dbReference type="InterPro" id="IPR036249">
    <property type="entry name" value="Thioredoxin-like_sf"/>
</dbReference>
<dbReference type="SFLD" id="SFLDG01151">
    <property type="entry name" value="Main.2:_Nu-like"/>
    <property type="match status" value="1"/>
</dbReference>
<dbReference type="PANTHER" id="PTHR44051">
    <property type="entry name" value="GLUTATHIONE S-TRANSFERASE-RELATED"/>
    <property type="match status" value="1"/>
</dbReference>
<name>A0ABR4KYI4_9EURO</name>
<dbReference type="InterPro" id="IPR004046">
    <property type="entry name" value="GST_C"/>
</dbReference>
<comment type="caution">
    <text evidence="5">The sequence shown here is derived from an EMBL/GenBank/DDBJ whole genome shotgun (WGS) entry which is preliminary data.</text>
</comment>
<dbReference type="EMBL" id="JBFXLU010000004">
    <property type="protein sequence ID" value="KAL2857350.1"/>
    <property type="molecule type" value="Genomic_DNA"/>
</dbReference>
<proteinExistence type="inferred from homology"/>
<protein>
    <submittedName>
        <fullName evidence="5">Glutathione S-transferase</fullName>
    </submittedName>
</protein>
<feature type="domain" description="GST N-terminal" evidence="3">
    <location>
        <begin position="38"/>
        <end position="119"/>
    </location>
</feature>
<dbReference type="InterPro" id="IPR010987">
    <property type="entry name" value="Glutathione-S-Trfase_C-like"/>
</dbReference>
<dbReference type="SFLD" id="SFLDG00358">
    <property type="entry name" value="Main_(cytGST)"/>
    <property type="match status" value="1"/>
</dbReference>
<dbReference type="SFLD" id="SFLDS00019">
    <property type="entry name" value="Glutathione_Transferase_(cytos"/>
    <property type="match status" value="1"/>
</dbReference>
<dbReference type="SUPFAM" id="SSF47616">
    <property type="entry name" value="GST C-terminal domain-like"/>
    <property type="match status" value="1"/>
</dbReference>
<feature type="domain" description="GST C-terminal" evidence="4">
    <location>
        <begin position="126"/>
        <end position="258"/>
    </location>
</feature>
<dbReference type="CDD" id="cd10293">
    <property type="entry name" value="GST_C_Ure2p"/>
    <property type="match status" value="1"/>
</dbReference>
<dbReference type="CDD" id="cd03048">
    <property type="entry name" value="GST_N_Ure2p_like"/>
    <property type="match status" value="1"/>
</dbReference>
<evidence type="ECO:0000259" key="4">
    <source>
        <dbReference type="PROSITE" id="PS50405"/>
    </source>
</evidence>
<dbReference type="PROSITE" id="PS50404">
    <property type="entry name" value="GST_NTER"/>
    <property type="match status" value="1"/>
</dbReference>
<sequence length="258" mass="29168">MENNTNVAGQLYHPSLPRKKRIPIYRPQITSQSTKMTQPIILYIHASGPNPWKPVIVLEELGLPYAPKLIPFDQVKSEPYVSVNPNGRLPAIEDPNTGITVWESGAILEYLVETYDKDKKISFAPGSTEYFHAKQYLHFQMSGQGPYFGQLAWFQYFHPEKIPSVQERYLNEVKRVTGVLEKVLEGKEYLVGGKFSYADAAFVPWYGIIPIVTGDAIDLEKDFPNVKEWLDRLQARPAIAKALKDRAEAMAAEAAKKA</sequence>
<dbReference type="PANTHER" id="PTHR44051:SF3">
    <property type="entry name" value="TRANSCRIPTIONAL REGULATOR URE2"/>
    <property type="match status" value="1"/>
</dbReference>
<gene>
    <name evidence="5" type="ORF">BJY01DRAFT_202657</name>
</gene>
<dbReference type="InterPro" id="IPR004045">
    <property type="entry name" value="Glutathione_S-Trfase_N"/>
</dbReference>
<dbReference type="Pfam" id="PF00043">
    <property type="entry name" value="GST_C"/>
    <property type="match status" value="1"/>
</dbReference>